<feature type="non-terminal residue" evidence="1">
    <location>
        <position position="44"/>
    </location>
</feature>
<evidence type="ECO:0000313" key="2">
    <source>
        <dbReference type="Proteomes" id="UP000265520"/>
    </source>
</evidence>
<proteinExistence type="predicted"/>
<dbReference type="EMBL" id="LXQA011183775">
    <property type="protein sequence ID" value="MCI88104.1"/>
    <property type="molecule type" value="Genomic_DNA"/>
</dbReference>
<sequence>MWFRVLAARYGVEGGRLQVGGRRKSLWWREIASIREGGGAPGGS</sequence>
<evidence type="ECO:0008006" key="3">
    <source>
        <dbReference type="Google" id="ProtNLM"/>
    </source>
</evidence>
<dbReference type="Proteomes" id="UP000265520">
    <property type="component" value="Unassembled WGS sequence"/>
</dbReference>
<organism evidence="1 2">
    <name type="scientific">Trifolium medium</name>
    <dbReference type="NCBI Taxonomy" id="97028"/>
    <lineage>
        <taxon>Eukaryota</taxon>
        <taxon>Viridiplantae</taxon>
        <taxon>Streptophyta</taxon>
        <taxon>Embryophyta</taxon>
        <taxon>Tracheophyta</taxon>
        <taxon>Spermatophyta</taxon>
        <taxon>Magnoliopsida</taxon>
        <taxon>eudicotyledons</taxon>
        <taxon>Gunneridae</taxon>
        <taxon>Pentapetalae</taxon>
        <taxon>rosids</taxon>
        <taxon>fabids</taxon>
        <taxon>Fabales</taxon>
        <taxon>Fabaceae</taxon>
        <taxon>Papilionoideae</taxon>
        <taxon>50 kb inversion clade</taxon>
        <taxon>NPAAA clade</taxon>
        <taxon>Hologalegina</taxon>
        <taxon>IRL clade</taxon>
        <taxon>Trifolieae</taxon>
        <taxon>Trifolium</taxon>
    </lineage>
</organism>
<evidence type="ECO:0000313" key="1">
    <source>
        <dbReference type="EMBL" id="MCI88104.1"/>
    </source>
</evidence>
<protein>
    <recommendedName>
        <fullName evidence="3">Receptor-like kinase</fullName>
    </recommendedName>
</protein>
<name>A0A392VI90_9FABA</name>
<reference evidence="1 2" key="1">
    <citation type="journal article" date="2018" name="Front. Plant Sci.">
        <title>Red Clover (Trifolium pratense) and Zigzag Clover (T. medium) - A Picture of Genomic Similarities and Differences.</title>
        <authorList>
            <person name="Dluhosova J."/>
            <person name="Istvanek J."/>
            <person name="Nedelnik J."/>
            <person name="Repkova J."/>
        </authorList>
    </citation>
    <scope>NUCLEOTIDE SEQUENCE [LARGE SCALE GENOMIC DNA]</scope>
    <source>
        <strain evidence="2">cv. 10/8</strain>
        <tissue evidence="1">Leaf</tissue>
    </source>
</reference>
<accession>A0A392VI90</accession>
<dbReference type="AlphaFoldDB" id="A0A392VI90"/>
<comment type="caution">
    <text evidence="1">The sequence shown here is derived from an EMBL/GenBank/DDBJ whole genome shotgun (WGS) entry which is preliminary data.</text>
</comment>
<keyword evidence="2" id="KW-1185">Reference proteome</keyword>